<organism evidence="1 2">
    <name type="scientific">Labeo rohita</name>
    <name type="common">Indian major carp</name>
    <name type="synonym">Cyprinus rohita</name>
    <dbReference type="NCBI Taxonomy" id="84645"/>
    <lineage>
        <taxon>Eukaryota</taxon>
        <taxon>Metazoa</taxon>
        <taxon>Chordata</taxon>
        <taxon>Craniata</taxon>
        <taxon>Vertebrata</taxon>
        <taxon>Euteleostomi</taxon>
        <taxon>Actinopterygii</taxon>
        <taxon>Neopterygii</taxon>
        <taxon>Teleostei</taxon>
        <taxon>Ostariophysi</taxon>
        <taxon>Cypriniformes</taxon>
        <taxon>Cyprinidae</taxon>
        <taxon>Labeoninae</taxon>
        <taxon>Labeonini</taxon>
        <taxon>Labeo</taxon>
    </lineage>
</organism>
<protein>
    <recommendedName>
        <fullName evidence="3">Reverse transcriptase domain-containing protein</fullName>
    </recommendedName>
</protein>
<reference evidence="1 2" key="1">
    <citation type="submission" date="2022-01" db="EMBL/GenBank/DDBJ databases">
        <title>A high-quality chromosome-level genome assembly of rohu carp, Labeo rohita.</title>
        <authorList>
            <person name="Arick M.A. II"/>
            <person name="Hsu C.-Y."/>
            <person name="Magbanua Z."/>
            <person name="Pechanova O."/>
            <person name="Grover C."/>
            <person name="Miller E."/>
            <person name="Thrash A."/>
            <person name="Ezzel L."/>
            <person name="Alam S."/>
            <person name="Benzie J."/>
            <person name="Hamilton M."/>
            <person name="Karsi A."/>
            <person name="Lawrence M.L."/>
            <person name="Peterson D.G."/>
        </authorList>
    </citation>
    <scope>NUCLEOTIDE SEQUENCE [LARGE SCALE GENOMIC DNA]</scope>
    <source>
        <strain evidence="2">BAU-BD-2019</strain>
        <tissue evidence="1">Blood</tissue>
    </source>
</reference>
<keyword evidence="2" id="KW-1185">Reference proteome</keyword>
<dbReference type="Proteomes" id="UP000830375">
    <property type="component" value="Unassembled WGS sequence"/>
</dbReference>
<sequence>MGKHHQVMRVGGCAGIPFQLFVRWRLLGKIVHQQLQSFLDDNMIFEKFQYGFRKHHFTQTALLNVLETYMTAAFDTVDHAALIAHLELCAGIKGSTLDWFQSYFSIRSFFS</sequence>
<proteinExistence type="predicted"/>
<dbReference type="EMBL" id="JACTAM010000017">
    <property type="protein sequence ID" value="KAI2654719.1"/>
    <property type="molecule type" value="Genomic_DNA"/>
</dbReference>
<accession>A0ABQ8LWE9</accession>
<gene>
    <name evidence="1" type="ORF">H4Q32_011500</name>
</gene>
<evidence type="ECO:0008006" key="3">
    <source>
        <dbReference type="Google" id="ProtNLM"/>
    </source>
</evidence>
<comment type="caution">
    <text evidence="1">The sequence shown here is derived from an EMBL/GenBank/DDBJ whole genome shotgun (WGS) entry which is preliminary data.</text>
</comment>
<name>A0ABQ8LWE9_LABRO</name>
<evidence type="ECO:0000313" key="2">
    <source>
        <dbReference type="Proteomes" id="UP000830375"/>
    </source>
</evidence>
<evidence type="ECO:0000313" key="1">
    <source>
        <dbReference type="EMBL" id="KAI2654719.1"/>
    </source>
</evidence>